<reference evidence="2 3" key="1">
    <citation type="submission" date="2024-03" db="EMBL/GenBank/DDBJ databases">
        <authorList>
            <person name="Martinez-Hernandez J."/>
        </authorList>
    </citation>
    <scope>NUCLEOTIDE SEQUENCE [LARGE SCALE GENOMIC DNA]</scope>
</reference>
<dbReference type="Proteomes" id="UP001497480">
    <property type="component" value="Unassembled WGS sequence"/>
</dbReference>
<name>A0AAV1W6W0_LUPLU</name>
<dbReference type="AlphaFoldDB" id="A0AAV1W6W0"/>
<proteinExistence type="predicted"/>
<keyword evidence="3" id="KW-1185">Reference proteome</keyword>
<evidence type="ECO:0000313" key="2">
    <source>
        <dbReference type="EMBL" id="CAL0305016.1"/>
    </source>
</evidence>
<evidence type="ECO:0000256" key="1">
    <source>
        <dbReference type="SAM" id="MobiDB-lite"/>
    </source>
</evidence>
<sequence>MNIMDHNIPEMVVFIQEDNDESIKDISVDKGMSQEGKCILEDCEFHHNIIPSLFEPDLNRSSGSNLQTMEIDSREEVSTNYARNEISSQTHREFLGKELEISRSIKNWQLNSSVGSIDSTVEFAQCDDYLQVTDGTNMSISKMENPQNLTSSGTRQVDYPENTSSCVICPIAASTSSRASHQSDDSTSSTHSFAFPT</sequence>
<evidence type="ECO:0000313" key="3">
    <source>
        <dbReference type="Proteomes" id="UP001497480"/>
    </source>
</evidence>
<gene>
    <name evidence="2" type="ORF">LLUT_LOCUS6076</name>
</gene>
<dbReference type="EMBL" id="CAXHTB010000004">
    <property type="protein sequence ID" value="CAL0305016.1"/>
    <property type="molecule type" value="Genomic_DNA"/>
</dbReference>
<feature type="region of interest" description="Disordered" evidence="1">
    <location>
        <begin position="177"/>
        <end position="197"/>
    </location>
</feature>
<comment type="caution">
    <text evidence="2">The sequence shown here is derived from an EMBL/GenBank/DDBJ whole genome shotgun (WGS) entry which is preliminary data.</text>
</comment>
<protein>
    <submittedName>
        <fullName evidence="2">Uncharacterized protein</fullName>
    </submittedName>
</protein>
<organism evidence="2 3">
    <name type="scientific">Lupinus luteus</name>
    <name type="common">European yellow lupine</name>
    <dbReference type="NCBI Taxonomy" id="3873"/>
    <lineage>
        <taxon>Eukaryota</taxon>
        <taxon>Viridiplantae</taxon>
        <taxon>Streptophyta</taxon>
        <taxon>Embryophyta</taxon>
        <taxon>Tracheophyta</taxon>
        <taxon>Spermatophyta</taxon>
        <taxon>Magnoliopsida</taxon>
        <taxon>eudicotyledons</taxon>
        <taxon>Gunneridae</taxon>
        <taxon>Pentapetalae</taxon>
        <taxon>rosids</taxon>
        <taxon>fabids</taxon>
        <taxon>Fabales</taxon>
        <taxon>Fabaceae</taxon>
        <taxon>Papilionoideae</taxon>
        <taxon>50 kb inversion clade</taxon>
        <taxon>genistoids sensu lato</taxon>
        <taxon>core genistoids</taxon>
        <taxon>Genisteae</taxon>
        <taxon>Lupinus</taxon>
    </lineage>
</organism>
<accession>A0AAV1W6W0</accession>